<evidence type="ECO:0000313" key="12">
    <source>
        <dbReference type="Proteomes" id="UP000271380"/>
    </source>
</evidence>
<evidence type="ECO:0000256" key="6">
    <source>
        <dbReference type="ARBA" id="ARBA00022989"/>
    </source>
</evidence>
<evidence type="ECO:0000313" key="11">
    <source>
        <dbReference type="Proteomes" id="UP000033457"/>
    </source>
</evidence>
<keyword evidence="4" id="KW-1003">Cell membrane</keyword>
<keyword evidence="5 8" id="KW-0812">Transmembrane</keyword>
<reference evidence="9 11" key="1">
    <citation type="journal article" date="2015" name="Genome Announc.">
        <title>Complete Genome Sequence of Corynebacterium kutscheri DSM 20755, a Corynebacterial Type Strain with Remarkably Low G+C Content of Chromosomal DNA.</title>
        <authorList>
            <person name="Ruckert C."/>
            <person name="Albersmeier A."/>
            <person name="Winkler A."/>
            <person name="Tauch A."/>
        </authorList>
    </citation>
    <scope>NUCLEOTIDE SEQUENCE [LARGE SCALE GENOMIC DNA]</scope>
    <source>
        <strain evidence="9 11">DSM 20755</strain>
    </source>
</reference>
<feature type="transmembrane region" description="Helical" evidence="8">
    <location>
        <begin position="231"/>
        <end position="253"/>
    </location>
</feature>
<feature type="transmembrane region" description="Helical" evidence="8">
    <location>
        <begin position="136"/>
        <end position="154"/>
    </location>
</feature>
<dbReference type="AlphaFoldDB" id="A0A0F6R089"/>
<comment type="similarity">
    <text evidence="2">Belongs to the binding-protein-dependent transport system permease family. FecCD subfamily.</text>
</comment>
<dbReference type="SUPFAM" id="SSF81345">
    <property type="entry name" value="ABC transporter involved in vitamin B12 uptake, BtuC"/>
    <property type="match status" value="1"/>
</dbReference>
<accession>A0A0F6R089</accession>
<reference evidence="10 12" key="2">
    <citation type="submission" date="2018-12" db="EMBL/GenBank/DDBJ databases">
        <authorList>
            <consortium name="Pathogen Informatics"/>
        </authorList>
    </citation>
    <scope>NUCLEOTIDE SEQUENCE [LARGE SCALE GENOMIC DNA]</scope>
    <source>
        <strain evidence="10 12">NCTC949</strain>
    </source>
</reference>
<proteinExistence type="inferred from homology"/>
<dbReference type="GO" id="GO:0005886">
    <property type="term" value="C:plasma membrane"/>
    <property type="evidence" value="ECO:0007669"/>
    <property type="project" value="UniProtKB-SubCell"/>
</dbReference>
<dbReference type="Proteomes" id="UP000271380">
    <property type="component" value="Chromosome"/>
</dbReference>
<evidence type="ECO:0000256" key="7">
    <source>
        <dbReference type="ARBA" id="ARBA00023136"/>
    </source>
</evidence>
<evidence type="ECO:0000256" key="4">
    <source>
        <dbReference type="ARBA" id="ARBA00022475"/>
    </source>
</evidence>
<dbReference type="Proteomes" id="UP000033457">
    <property type="component" value="Chromosome"/>
</dbReference>
<feature type="transmembrane region" description="Helical" evidence="8">
    <location>
        <begin position="346"/>
        <end position="366"/>
    </location>
</feature>
<dbReference type="GO" id="GO:0033214">
    <property type="term" value="P:siderophore-iron import into cell"/>
    <property type="evidence" value="ECO:0007669"/>
    <property type="project" value="TreeGrafter"/>
</dbReference>
<feature type="transmembrane region" description="Helical" evidence="8">
    <location>
        <begin position="319"/>
        <end position="340"/>
    </location>
</feature>
<dbReference type="Gene3D" id="1.10.3470.10">
    <property type="entry name" value="ABC transporter involved in vitamin B12 uptake, BtuC"/>
    <property type="match status" value="1"/>
</dbReference>
<dbReference type="Pfam" id="PF01032">
    <property type="entry name" value="FecCD"/>
    <property type="match status" value="1"/>
</dbReference>
<evidence type="ECO:0000256" key="3">
    <source>
        <dbReference type="ARBA" id="ARBA00022448"/>
    </source>
</evidence>
<evidence type="ECO:0000256" key="5">
    <source>
        <dbReference type="ARBA" id="ARBA00022692"/>
    </source>
</evidence>
<protein>
    <submittedName>
        <fullName evidence="9">ABC-type enterobactin transport system, permease component</fullName>
    </submittedName>
    <submittedName>
        <fullName evidence="10">Iron-enterobactin transporter</fullName>
    </submittedName>
</protein>
<keyword evidence="11" id="KW-1185">Reference proteome</keyword>
<feature type="transmembrane region" description="Helical" evidence="8">
    <location>
        <begin position="54"/>
        <end position="76"/>
    </location>
</feature>
<feature type="transmembrane region" description="Helical" evidence="8">
    <location>
        <begin position="280"/>
        <end position="307"/>
    </location>
</feature>
<dbReference type="PANTHER" id="PTHR30472">
    <property type="entry name" value="FERRIC ENTEROBACTIN TRANSPORT SYSTEM PERMEASE PROTEIN"/>
    <property type="match status" value="1"/>
</dbReference>
<dbReference type="CDD" id="cd06550">
    <property type="entry name" value="TM_ABC_iron-siderophores_like"/>
    <property type="match status" value="1"/>
</dbReference>
<dbReference type="OrthoDB" id="4455417at2"/>
<dbReference type="InterPro" id="IPR037294">
    <property type="entry name" value="ABC_BtuC-like"/>
</dbReference>
<dbReference type="EMBL" id="CP011312">
    <property type="protein sequence ID" value="AKE41587.1"/>
    <property type="molecule type" value="Genomic_DNA"/>
</dbReference>
<evidence type="ECO:0000256" key="8">
    <source>
        <dbReference type="SAM" id="Phobius"/>
    </source>
</evidence>
<feature type="transmembrane region" description="Helical" evidence="8">
    <location>
        <begin position="106"/>
        <end position="124"/>
    </location>
</feature>
<dbReference type="PANTHER" id="PTHR30472:SF24">
    <property type="entry name" value="FERRIC ENTEROBACTIN TRANSPORT SYSTEM PERMEASE PROTEIN FEPG"/>
    <property type="match status" value="1"/>
</dbReference>
<sequence>MTSFDAVDTTDIGNTVHAVQDRALSLEKERAPTYMLWLKRGSLSIILDRRTTKITITMALITIAVGIWVIGIGAASVSYQEVVDVLLGGGSTSHRLIVIQWRIPRIVAAIVVGIALGIAGSIFQTITYNPLASPDLIGFTMGAQTGILLAVIMFGNSLAGITIFSLTGGLITGAVIYALAARGGFSGLQLILGGIAISAMLSSFNRWLIVHADADTAFGAMKAITGTSARANWEIVLPCAIGIGLIVGATLFLQPSLEVLSLGSELSTTLGVHRNLVQGLLVLLAVGLVAFATIIAGPISFIGLLAPHIARKICRRSDASLWVSGLCGALLLLFADLLSQTLVDNLPVGIVTAIIGGLYFMGLLITEVRRKL</sequence>
<dbReference type="KEGG" id="cku:UL82_07125"/>
<keyword evidence="6 8" id="KW-1133">Transmembrane helix</keyword>
<keyword evidence="3" id="KW-0813">Transport</keyword>
<comment type="subcellular location">
    <subcellularLocation>
        <location evidence="1">Cell membrane</location>
        <topology evidence="1">Multi-pass membrane protein</topology>
    </subcellularLocation>
</comment>
<name>A0A0F6R089_9CORY</name>
<evidence type="ECO:0000313" key="9">
    <source>
        <dbReference type="EMBL" id="AKE41587.1"/>
    </source>
</evidence>
<keyword evidence="7 8" id="KW-0472">Membrane</keyword>
<gene>
    <name evidence="10" type="primary">fagB_1</name>
    <name evidence="10" type="ORF">NCTC949_01993</name>
    <name evidence="9" type="ORF">UL82_07125</name>
</gene>
<dbReference type="GO" id="GO:0022857">
    <property type="term" value="F:transmembrane transporter activity"/>
    <property type="evidence" value="ECO:0007669"/>
    <property type="project" value="InterPro"/>
</dbReference>
<evidence type="ECO:0000256" key="1">
    <source>
        <dbReference type="ARBA" id="ARBA00004651"/>
    </source>
</evidence>
<evidence type="ECO:0000313" key="10">
    <source>
        <dbReference type="EMBL" id="VEH08868.1"/>
    </source>
</evidence>
<dbReference type="RefSeq" id="WP_052735908.1">
    <property type="nucleotide sequence ID" value="NZ_CP011312.1"/>
</dbReference>
<evidence type="ECO:0000256" key="2">
    <source>
        <dbReference type="ARBA" id="ARBA00007935"/>
    </source>
</evidence>
<dbReference type="HOGENOM" id="CLU_013016_1_1_11"/>
<dbReference type="STRING" id="35755.UL82_07125"/>
<organism evidence="9 11">
    <name type="scientific">Corynebacterium kutscheri</name>
    <dbReference type="NCBI Taxonomy" id="35755"/>
    <lineage>
        <taxon>Bacteria</taxon>
        <taxon>Bacillati</taxon>
        <taxon>Actinomycetota</taxon>
        <taxon>Actinomycetes</taxon>
        <taxon>Mycobacteriales</taxon>
        <taxon>Corynebacteriaceae</taxon>
        <taxon>Corynebacterium</taxon>
    </lineage>
</organism>
<feature type="transmembrane region" description="Helical" evidence="8">
    <location>
        <begin position="186"/>
        <end position="210"/>
    </location>
</feature>
<dbReference type="InterPro" id="IPR000522">
    <property type="entry name" value="ABC_transptr_permease_BtuC"/>
</dbReference>
<dbReference type="EMBL" id="LR134377">
    <property type="protein sequence ID" value="VEH08868.1"/>
    <property type="molecule type" value="Genomic_DNA"/>
</dbReference>
<feature type="transmembrane region" description="Helical" evidence="8">
    <location>
        <begin position="161"/>
        <end position="180"/>
    </location>
</feature>